<dbReference type="EMBL" id="NFJD01000001">
    <property type="protein sequence ID" value="OUO57363.1"/>
    <property type="molecule type" value="Genomic_DNA"/>
</dbReference>
<protein>
    <recommendedName>
        <fullName evidence="4">Haem-binding uptake Tiki superfamily ChaN domain-containing protein</fullName>
    </recommendedName>
</protein>
<dbReference type="RefSeq" id="WP_087286528.1">
    <property type="nucleotide sequence ID" value="NZ_NFJD01000001.1"/>
</dbReference>
<feature type="signal peptide" evidence="1">
    <location>
        <begin position="1"/>
        <end position="20"/>
    </location>
</feature>
<evidence type="ECO:0000313" key="3">
    <source>
        <dbReference type="Proteomes" id="UP000196368"/>
    </source>
</evidence>
<evidence type="ECO:0000256" key="1">
    <source>
        <dbReference type="SAM" id="SignalP"/>
    </source>
</evidence>
<organism evidence="2 3">
    <name type="scientific">Candidatus Avelusimicrobium gallicola</name>
    <dbReference type="NCBI Taxonomy" id="2562704"/>
    <lineage>
        <taxon>Bacteria</taxon>
        <taxon>Pseudomonadati</taxon>
        <taxon>Elusimicrobiota</taxon>
        <taxon>Elusimicrobia</taxon>
        <taxon>Elusimicrobiales</taxon>
        <taxon>Elusimicrobiaceae</taxon>
        <taxon>Candidatus Avelusimicrobium</taxon>
    </lineage>
</organism>
<evidence type="ECO:0008006" key="4">
    <source>
        <dbReference type="Google" id="ProtNLM"/>
    </source>
</evidence>
<comment type="caution">
    <text evidence="2">The sequence shown here is derived from an EMBL/GenBank/DDBJ whole genome shotgun (WGS) entry which is preliminary data.</text>
</comment>
<keyword evidence="3" id="KW-1185">Reference proteome</keyword>
<feature type="chain" id="PRO_5013209361" description="Haem-binding uptake Tiki superfamily ChaN domain-containing protein" evidence="1">
    <location>
        <begin position="21"/>
        <end position="383"/>
    </location>
</feature>
<name>A0A1Y4DE19_9BACT</name>
<keyword evidence="1" id="KW-0732">Signal</keyword>
<sequence length="383" mass="43579">MRTFLLCCLLLGAFPLSSWAQLQKLPSVVAKELLGSSASAAGGRIAGVSPSAAAVLSQRKNYIKNLEENGFEDLNTMLEDYFTLNPQAATSKLLQQNKEMQRALVAHWLERDAYAYSRKGELQKNVQVEPVQGKIDYLNYIPYDARLVLLGEVHEINWMAQNVEEALMQFKRAHPDKNIYYASEFVDAPPVPELYILKKEKEVDQLVVKRPYYRPLTKRLLAAGVWVVGLENPALSRELLRTRYTSFQQTPLAWKTIAPSGMQERNQYWAQIIRRIYAQDPDAVVFIHAGMGHTDYNQPFSLPLLLKEFKPFVVEYSSSGIGDFNTLLERNIPIPISVRGLGRQLQQSNPSQPVFLIRWMKSKRSALVGGCDLHIQKVAQRRE</sequence>
<proteinExistence type="predicted"/>
<evidence type="ECO:0000313" key="2">
    <source>
        <dbReference type="EMBL" id="OUO57363.1"/>
    </source>
</evidence>
<dbReference type="Proteomes" id="UP000196368">
    <property type="component" value="Unassembled WGS sequence"/>
</dbReference>
<reference evidence="3" key="1">
    <citation type="submission" date="2017-04" db="EMBL/GenBank/DDBJ databases">
        <title>Function of individual gut microbiota members based on whole genome sequencing of pure cultures obtained from chicken caecum.</title>
        <authorList>
            <person name="Medvecky M."/>
            <person name="Cejkova D."/>
            <person name="Polansky O."/>
            <person name="Karasova D."/>
            <person name="Kubasova T."/>
            <person name="Cizek A."/>
            <person name="Rychlik I."/>
        </authorList>
    </citation>
    <scope>NUCLEOTIDE SEQUENCE [LARGE SCALE GENOMIC DNA]</scope>
    <source>
        <strain evidence="3">An273</strain>
    </source>
</reference>
<dbReference type="AlphaFoldDB" id="A0A1Y4DE19"/>
<accession>A0A1Y4DE19</accession>
<gene>
    <name evidence="2" type="ORF">B5F75_00905</name>
</gene>
<dbReference type="OrthoDB" id="277629at2"/>